<feature type="region of interest" description="Disordered" evidence="2">
    <location>
        <begin position="207"/>
        <end position="298"/>
    </location>
</feature>
<evidence type="ECO:0000256" key="2">
    <source>
        <dbReference type="SAM" id="MobiDB-lite"/>
    </source>
</evidence>
<reference evidence="3 4" key="1">
    <citation type="submission" date="2018-04" db="EMBL/GenBank/DDBJ databases">
        <authorList>
            <person name="Huttner S."/>
            <person name="Dainat J."/>
        </authorList>
    </citation>
    <scope>NUCLEOTIDE SEQUENCE [LARGE SCALE GENOMIC DNA]</scope>
</reference>
<feature type="compositionally biased region" description="Low complexity" evidence="2">
    <location>
        <begin position="220"/>
        <end position="237"/>
    </location>
</feature>
<organism evidence="3 4">
    <name type="scientific">Thermothielavioides terrestris</name>
    <dbReference type="NCBI Taxonomy" id="2587410"/>
    <lineage>
        <taxon>Eukaryota</taxon>
        <taxon>Fungi</taxon>
        <taxon>Dikarya</taxon>
        <taxon>Ascomycota</taxon>
        <taxon>Pezizomycotina</taxon>
        <taxon>Sordariomycetes</taxon>
        <taxon>Sordariomycetidae</taxon>
        <taxon>Sordariales</taxon>
        <taxon>Chaetomiaceae</taxon>
        <taxon>Thermothielavioides</taxon>
    </lineage>
</organism>
<feature type="compositionally biased region" description="Polar residues" evidence="2">
    <location>
        <begin position="159"/>
        <end position="169"/>
    </location>
</feature>
<accession>A0A3S4API9</accession>
<dbReference type="Proteomes" id="UP000289323">
    <property type="component" value="Unassembled WGS sequence"/>
</dbReference>
<feature type="region of interest" description="Disordered" evidence="2">
    <location>
        <begin position="159"/>
        <end position="189"/>
    </location>
</feature>
<evidence type="ECO:0000313" key="3">
    <source>
        <dbReference type="EMBL" id="SPQ19745.1"/>
    </source>
</evidence>
<evidence type="ECO:0000256" key="1">
    <source>
        <dbReference type="SAM" id="Coils"/>
    </source>
</evidence>
<dbReference type="AlphaFoldDB" id="A0A3S4API9"/>
<protein>
    <submittedName>
        <fullName evidence="3">33a8d350-5139-446f-8693-bfcd99411a06</fullName>
    </submittedName>
</protein>
<sequence length="350" mass="37650">MPLLSPTWAGQLQRPPDDSLAAPLLDTVSHTQTIQRLLKQNARIRDAWEAERKHLEANRERAEEVYKEERAIMEEERTEWEAERALLLAEIERLHQLVAALGGGTAPAKTPFCEGHPASDFLKPTDTEAGPVPVVDVQDIHPELEGIRIKASSVRKATFTDSASSNGSKTAGLAGSPPSASTVQRGRKEQTLQVLAAAEADRLTMHAGHTPSHSLSDLASVPSSGTGTQTSSNGTATPTMPHEVGTTDPAPAKASKEQPASQAANDPHPLLRPSDAHGQPTDDHPEPMFEPTHDPQLTGPLMVRNMPAHDEIFFQALTDKLEEVSKDDKAALPAVLKDLDSAQDAGEPEQ</sequence>
<proteinExistence type="predicted"/>
<dbReference type="EMBL" id="OUUZ01000001">
    <property type="protein sequence ID" value="SPQ19745.1"/>
    <property type="molecule type" value="Genomic_DNA"/>
</dbReference>
<name>A0A3S4API9_9PEZI</name>
<keyword evidence="1" id="KW-0175">Coiled coil</keyword>
<feature type="compositionally biased region" description="Basic and acidic residues" evidence="2">
    <location>
        <begin position="280"/>
        <end position="293"/>
    </location>
</feature>
<gene>
    <name evidence="3" type="ORF">TT172_LOCUS2164</name>
</gene>
<evidence type="ECO:0000313" key="4">
    <source>
        <dbReference type="Proteomes" id="UP000289323"/>
    </source>
</evidence>
<feature type="coiled-coil region" evidence="1">
    <location>
        <begin position="45"/>
        <end position="97"/>
    </location>
</feature>